<gene>
    <name evidence="1" type="ORF">AWH48_12240</name>
</gene>
<comment type="caution">
    <text evidence="1">The sequence shown here is derived from an EMBL/GenBank/DDBJ whole genome shotgun (WGS) entry which is preliminary data.</text>
</comment>
<accession>A0A177KIC4</accession>
<proteinExistence type="predicted"/>
<dbReference type="AlphaFoldDB" id="A0A177KIC4"/>
<sequence length="102" mass="11989">MFKFEFDETTINVLAEKIASRAFEKLEEKLDARSKLPPMLNNKQMQEVLQISKTKATELLNRPDFPVFREAGVLIPTHRLFEWIDSNTRWVNDNTGFFKDVI</sequence>
<dbReference type="OrthoDB" id="2614557at2"/>
<evidence type="ECO:0008006" key="3">
    <source>
        <dbReference type="Google" id="ProtNLM"/>
    </source>
</evidence>
<dbReference type="RefSeq" id="WP_063975513.1">
    <property type="nucleotide sequence ID" value="NZ_LQWZ01000036.1"/>
</dbReference>
<dbReference type="EMBL" id="LQWZ01000036">
    <property type="protein sequence ID" value="OAH53119.1"/>
    <property type="molecule type" value="Genomic_DNA"/>
</dbReference>
<reference evidence="1 2" key="1">
    <citation type="submission" date="2016-01" db="EMBL/GenBank/DDBJ databases">
        <title>Investigation of taxonomic status of Bacillus aminovorans.</title>
        <authorList>
            <person name="Verma A."/>
            <person name="Pal Y."/>
            <person name="Krishnamurthi S."/>
        </authorList>
    </citation>
    <scope>NUCLEOTIDE SEQUENCE [LARGE SCALE GENOMIC DNA]</scope>
    <source>
        <strain evidence="1 2">DSM 4337</strain>
    </source>
</reference>
<evidence type="ECO:0000313" key="2">
    <source>
        <dbReference type="Proteomes" id="UP000077271"/>
    </source>
</evidence>
<organism evidence="1 2">
    <name type="scientific">Domibacillus aminovorans</name>
    <dbReference type="NCBI Taxonomy" id="29332"/>
    <lineage>
        <taxon>Bacteria</taxon>
        <taxon>Bacillati</taxon>
        <taxon>Bacillota</taxon>
        <taxon>Bacilli</taxon>
        <taxon>Bacillales</taxon>
        <taxon>Bacillaceae</taxon>
        <taxon>Domibacillus</taxon>
    </lineage>
</organism>
<dbReference type="Proteomes" id="UP000077271">
    <property type="component" value="Unassembled WGS sequence"/>
</dbReference>
<name>A0A177KIC4_9BACI</name>
<protein>
    <recommendedName>
        <fullName evidence="3">DNA-binding protein</fullName>
    </recommendedName>
</protein>
<evidence type="ECO:0000313" key="1">
    <source>
        <dbReference type="EMBL" id="OAH53119.1"/>
    </source>
</evidence>